<comment type="caution">
    <text evidence="2">The sequence shown here is derived from an EMBL/GenBank/DDBJ whole genome shotgun (WGS) entry which is preliminary data.</text>
</comment>
<sequence length="411" mass="46229">MGKVVVGLLGLALFAVVSGAPPKFTLEHARILRCEQGTGGVLTEAFEVLISRPRCTYECHEYFTSIDDLTNEVSRAEDCHRATLEYSLACYEDPNHDSGCGSLDPNAFQPTSQAEVEQELEDKWEPVYENVLYDYSCKIHIDGEKKLCASSQAIMAIVNGIAMACAGRDESELDEVVLSEEVLSCDSPHTLPISDNQFDPDLLDVVEDPAPVDDPDTCPTDCTSEEKEDLYEYYLNLLSSLEDVADEMLADQNEMSALSLSVYNKADGSSYHDAWMRKFDQLSIWIAVTVERKDEAVARIAEVEADLDTLVQLNPWLEGSSRIAVPARKMASAVREISSDHRCLDKPECDGHIWKKQIWLHNQCRSICISYICTDRLTLRYCLEKTLNWGLTNKKCHANQYTRRKCFDAYS</sequence>
<protein>
    <submittedName>
        <fullName evidence="2">Uncharacterized protein</fullName>
    </submittedName>
</protein>
<name>A0AAV8UQN8_9RHOD</name>
<keyword evidence="1" id="KW-0732">Signal</keyword>
<dbReference type="Proteomes" id="UP001157974">
    <property type="component" value="Unassembled WGS sequence"/>
</dbReference>
<evidence type="ECO:0000256" key="1">
    <source>
        <dbReference type="SAM" id="SignalP"/>
    </source>
</evidence>
<keyword evidence="3" id="KW-1185">Reference proteome</keyword>
<dbReference type="AlphaFoldDB" id="A0AAV8UQN8"/>
<evidence type="ECO:0000313" key="3">
    <source>
        <dbReference type="Proteomes" id="UP001157974"/>
    </source>
</evidence>
<feature type="chain" id="PRO_5043900067" evidence="1">
    <location>
        <begin position="20"/>
        <end position="411"/>
    </location>
</feature>
<proteinExistence type="predicted"/>
<gene>
    <name evidence="2" type="ORF">NDN08_004506</name>
</gene>
<feature type="signal peptide" evidence="1">
    <location>
        <begin position="1"/>
        <end position="19"/>
    </location>
</feature>
<organism evidence="2 3">
    <name type="scientific">Rhodosorus marinus</name>
    <dbReference type="NCBI Taxonomy" id="101924"/>
    <lineage>
        <taxon>Eukaryota</taxon>
        <taxon>Rhodophyta</taxon>
        <taxon>Stylonematophyceae</taxon>
        <taxon>Stylonematales</taxon>
        <taxon>Stylonemataceae</taxon>
        <taxon>Rhodosorus</taxon>
    </lineage>
</organism>
<accession>A0AAV8UQN8</accession>
<reference evidence="2 3" key="1">
    <citation type="journal article" date="2023" name="Nat. Commun.">
        <title>Origin of minicircular mitochondrial genomes in red algae.</title>
        <authorList>
            <person name="Lee Y."/>
            <person name="Cho C.H."/>
            <person name="Lee Y.M."/>
            <person name="Park S.I."/>
            <person name="Yang J.H."/>
            <person name="West J.A."/>
            <person name="Bhattacharya D."/>
            <person name="Yoon H.S."/>
        </authorList>
    </citation>
    <scope>NUCLEOTIDE SEQUENCE [LARGE SCALE GENOMIC DNA]</scope>
    <source>
        <strain evidence="2 3">CCMP1338</strain>
        <tissue evidence="2">Whole cell</tissue>
    </source>
</reference>
<evidence type="ECO:0000313" key="2">
    <source>
        <dbReference type="EMBL" id="KAJ8903398.1"/>
    </source>
</evidence>
<dbReference type="EMBL" id="JAMWBK010000007">
    <property type="protein sequence ID" value="KAJ8903398.1"/>
    <property type="molecule type" value="Genomic_DNA"/>
</dbReference>